<feature type="non-terminal residue" evidence="1">
    <location>
        <position position="74"/>
    </location>
</feature>
<keyword evidence="1" id="KW-0804">Transcription</keyword>
<comment type="caution">
    <text evidence="1">The sequence shown here is derived from an EMBL/GenBank/DDBJ whole genome shotgun (WGS) entry which is preliminary data.</text>
</comment>
<gene>
    <name evidence="1" type="ORF">Q604_UNBC11215G0001</name>
</gene>
<dbReference type="EMBL" id="AZMM01011215">
    <property type="protein sequence ID" value="ETJ34359.1"/>
    <property type="molecule type" value="Genomic_DNA"/>
</dbReference>
<name>W1XZR5_9ZZZZ</name>
<proteinExistence type="predicted"/>
<dbReference type="GO" id="GO:0000428">
    <property type="term" value="C:DNA-directed RNA polymerase complex"/>
    <property type="evidence" value="ECO:0007669"/>
    <property type="project" value="UniProtKB-KW"/>
</dbReference>
<organism evidence="1">
    <name type="scientific">human gut metagenome</name>
    <dbReference type="NCBI Taxonomy" id="408170"/>
    <lineage>
        <taxon>unclassified sequences</taxon>
        <taxon>metagenomes</taxon>
        <taxon>organismal metagenomes</taxon>
    </lineage>
</organism>
<dbReference type="AlphaFoldDB" id="W1XZR5"/>
<protein>
    <submittedName>
        <fullName evidence="1">DNA-directed RNA polymerase subunit beta</fullName>
    </submittedName>
</protein>
<sequence length="74" mass="8279">ITDGKEMIEPLEERLTGRYTKKSVKHPETGEVIVGPDTLISEDLAREIVKAGVEEVTIRSVFTCNTRHGVCRHC</sequence>
<keyword evidence="1" id="KW-0240">DNA-directed RNA polymerase</keyword>
<evidence type="ECO:0000313" key="1">
    <source>
        <dbReference type="EMBL" id="ETJ34359.1"/>
    </source>
</evidence>
<accession>W1XZR5</accession>
<dbReference type="SUPFAM" id="SSF64484">
    <property type="entry name" value="beta and beta-prime subunits of DNA dependent RNA-polymerase"/>
    <property type="match status" value="1"/>
</dbReference>
<reference evidence="1" key="1">
    <citation type="submission" date="2013-12" db="EMBL/GenBank/DDBJ databases">
        <title>A Varibaculum cambriense genome reconstructed from a premature infant gut community with otherwise low bacterial novelty that shifts toward anaerobic metabolism during the third week of life.</title>
        <authorList>
            <person name="Brown C.T."/>
            <person name="Sharon I."/>
            <person name="Thomas B.C."/>
            <person name="Castelle C.J."/>
            <person name="Morowitz M.J."/>
            <person name="Banfield J.F."/>
        </authorList>
    </citation>
    <scope>NUCLEOTIDE SEQUENCE</scope>
</reference>
<feature type="non-terminal residue" evidence="1">
    <location>
        <position position="1"/>
    </location>
</feature>